<feature type="region of interest" description="Disordered" evidence="1">
    <location>
        <begin position="39"/>
        <end position="114"/>
    </location>
</feature>
<reference evidence="3" key="1">
    <citation type="journal article" date="2008" name="Nat. Genet.">
        <title>The Pristionchus pacificus genome provides a unique perspective on nematode lifestyle and parasitism.</title>
        <authorList>
            <person name="Dieterich C."/>
            <person name="Clifton S.W."/>
            <person name="Schuster L.N."/>
            <person name="Chinwalla A."/>
            <person name="Delehaunty K."/>
            <person name="Dinkelacker I."/>
            <person name="Fulton L."/>
            <person name="Fulton R."/>
            <person name="Godfrey J."/>
            <person name="Minx P."/>
            <person name="Mitreva M."/>
            <person name="Roeseler W."/>
            <person name="Tian H."/>
            <person name="Witte H."/>
            <person name="Yang S.P."/>
            <person name="Wilson R.K."/>
            <person name="Sommer R.J."/>
        </authorList>
    </citation>
    <scope>NUCLEOTIDE SEQUENCE [LARGE SCALE GENOMIC DNA]</scope>
    <source>
        <strain evidence="3">PS312</strain>
    </source>
</reference>
<dbReference type="EnsemblMetazoa" id="PPA42514.1">
    <property type="protein sequence ID" value="PPA42514.1"/>
    <property type="gene ID" value="WBGene00280883"/>
</dbReference>
<dbReference type="PANTHER" id="PTHR31128">
    <property type="entry name" value="PROTEIN CBR-CLEC-135-RELATED"/>
    <property type="match status" value="1"/>
</dbReference>
<keyword evidence="3" id="KW-1185">Reference proteome</keyword>
<reference evidence="2" key="2">
    <citation type="submission" date="2022-06" db="UniProtKB">
        <authorList>
            <consortium name="EnsemblMetazoa"/>
        </authorList>
    </citation>
    <scope>IDENTIFICATION</scope>
    <source>
        <strain evidence="2">PS312</strain>
    </source>
</reference>
<dbReference type="PANTHER" id="PTHR31128:SF9">
    <property type="entry name" value="DUF3444 DOMAIN-CONTAINING PROTEIN-RELATED"/>
    <property type="match status" value="1"/>
</dbReference>
<name>A0A2A6BXH0_PRIPA</name>
<proteinExistence type="predicted"/>
<sequence length="231" mass="26072">MSPCRSVVCCAHGVPCITGTFQSAFEGLHLSDLDRRHGRADANEESDAQTAFLRSMTGRSTTPTRSRSSTSTIYENQIEREPEKSQTQQQQQPQQARESLGEELRQRQRQDGGGPAVKVYIGIKTSDEAESIVTRPTDFKIYHKLSEGRDIGALRTNLSLYIVYRSTRNAARHIPIKTVVENKRRFLSAGSRSRDNKRLLFESIDALVKYYKTYVQLQPQDKTGMADVFPA</sequence>
<protein>
    <submittedName>
        <fullName evidence="2">Uncharacterized protein</fullName>
    </submittedName>
</protein>
<organism evidence="2 3">
    <name type="scientific">Pristionchus pacificus</name>
    <name type="common">Parasitic nematode worm</name>
    <dbReference type="NCBI Taxonomy" id="54126"/>
    <lineage>
        <taxon>Eukaryota</taxon>
        <taxon>Metazoa</taxon>
        <taxon>Ecdysozoa</taxon>
        <taxon>Nematoda</taxon>
        <taxon>Chromadorea</taxon>
        <taxon>Rhabditida</taxon>
        <taxon>Rhabditina</taxon>
        <taxon>Diplogasteromorpha</taxon>
        <taxon>Diplogasteroidea</taxon>
        <taxon>Neodiplogasteridae</taxon>
        <taxon>Pristionchus</taxon>
    </lineage>
</organism>
<accession>A0A8R1UWP6</accession>
<evidence type="ECO:0000313" key="2">
    <source>
        <dbReference type="EnsemblMetazoa" id="PPA42514.1"/>
    </source>
</evidence>
<dbReference type="OrthoDB" id="5867690at2759"/>
<dbReference type="AlphaFoldDB" id="A0A2A6BXH0"/>
<accession>A0A2A6BXH0</accession>
<evidence type="ECO:0000256" key="1">
    <source>
        <dbReference type="SAM" id="MobiDB-lite"/>
    </source>
</evidence>
<feature type="compositionally biased region" description="Low complexity" evidence="1">
    <location>
        <begin position="86"/>
        <end position="95"/>
    </location>
</feature>
<evidence type="ECO:0000313" key="3">
    <source>
        <dbReference type="Proteomes" id="UP000005239"/>
    </source>
</evidence>
<dbReference type="Proteomes" id="UP000005239">
    <property type="component" value="Unassembled WGS sequence"/>
</dbReference>
<feature type="compositionally biased region" description="Low complexity" evidence="1">
    <location>
        <begin position="54"/>
        <end position="72"/>
    </location>
</feature>
<feature type="compositionally biased region" description="Basic and acidic residues" evidence="1">
    <location>
        <begin position="99"/>
        <end position="110"/>
    </location>
</feature>
<gene>
    <name evidence="2" type="primary">WBGene00280883</name>
</gene>